<evidence type="ECO:0000313" key="2">
    <source>
        <dbReference type="Proteomes" id="UP000799755"/>
    </source>
</evidence>
<gene>
    <name evidence="1" type="ORF">BDR25DRAFT_301602</name>
</gene>
<reference evidence="1" key="1">
    <citation type="journal article" date="2020" name="Stud. Mycol.">
        <title>101 Dothideomycetes genomes: a test case for predicting lifestyles and emergence of pathogens.</title>
        <authorList>
            <person name="Haridas S."/>
            <person name="Albert R."/>
            <person name="Binder M."/>
            <person name="Bloem J."/>
            <person name="Labutti K."/>
            <person name="Salamov A."/>
            <person name="Andreopoulos B."/>
            <person name="Baker S."/>
            <person name="Barry K."/>
            <person name="Bills G."/>
            <person name="Bluhm B."/>
            <person name="Cannon C."/>
            <person name="Castanera R."/>
            <person name="Culley D."/>
            <person name="Daum C."/>
            <person name="Ezra D."/>
            <person name="Gonzalez J."/>
            <person name="Henrissat B."/>
            <person name="Kuo A."/>
            <person name="Liang C."/>
            <person name="Lipzen A."/>
            <person name="Lutzoni F."/>
            <person name="Magnuson J."/>
            <person name="Mondo S."/>
            <person name="Nolan M."/>
            <person name="Ohm R."/>
            <person name="Pangilinan J."/>
            <person name="Park H.-J."/>
            <person name="Ramirez L."/>
            <person name="Alfaro M."/>
            <person name="Sun H."/>
            <person name="Tritt A."/>
            <person name="Yoshinaga Y."/>
            <person name="Zwiers L.-H."/>
            <person name="Turgeon B."/>
            <person name="Goodwin S."/>
            <person name="Spatafora J."/>
            <person name="Crous P."/>
            <person name="Grigoriev I."/>
        </authorList>
    </citation>
    <scope>NUCLEOTIDE SEQUENCE</scope>
    <source>
        <strain evidence="1">ATCC 200398</strain>
    </source>
</reference>
<dbReference type="EMBL" id="MU003498">
    <property type="protein sequence ID" value="KAF2474125.1"/>
    <property type="molecule type" value="Genomic_DNA"/>
</dbReference>
<sequence>MASSTSPWSLTTHLLTLHIPQFTRVTQSPFLRLAAAGQLPKPTISHWLANDRLYMQGYIRLTGQLMLLLSLPEKSSPSNTKDTVEVRLLDWLVDALVNIRREERFFIDVAERYGLDLDLVGNGTKIAGGGKIEGLKRFEKLFGSLTTNAKPADFLPWLEGAVVFWATEKVYFEAWSWAKRQEAGQGVRKAVDGDEDGGAMRKEFIPNWTNEEFIAFVDTLEGILNDAVGDAVGGNEDLKSEVCERVEKVWKELLDAEEAFWPQV</sequence>
<accession>A0ACB6R728</accession>
<name>A0ACB6R728_9PLEO</name>
<comment type="caution">
    <text evidence="1">The sequence shown here is derived from an EMBL/GenBank/DDBJ whole genome shotgun (WGS) entry which is preliminary data.</text>
</comment>
<proteinExistence type="predicted"/>
<keyword evidence="2" id="KW-1185">Reference proteome</keyword>
<organism evidence="1 2">
    <name type="scientific">Lindgomyces ingoldianus</name>
    <dbReference type="NCBI Taxonomy" id="673940"/>
    <lineage>
        <taxon>Eukaryota</taxon>
        <taxon>Fungi</taxon>
        <taxon>Dikarya</taxon>
        <taxon>Ascomycota</taxon>
        <taxon>Pezizomycotina</taxon>
        <taxon>Dothideomycetes</taxon>
        <taxon>Pleosporomycetidae</taxon>
        <taxon>Pleosporales</taxon>
        <taxon>Lindgomycetaceae</taxon>
        <taxon>Lindgomyces</taxon>
    </lineage>
</organism>
<evidence type="ECO:0000313" key="1">
    <source>
        <dbReference type="EMBL" id="KAF2474125.1"/>
    </source>
</evidence>
<protein>
    <submittedName>
        <fullName evidence="1">Heme oxygenase-like protein</fullName>
    </submittedName>
</protein>
<dbReference type="Proteomes" id="UP000799755">
    <property type="component" value="Unassembled WGS sequence"/>
</dbReference>